<evidence type="ECO:0000256" key="2">
    <source>
        <dbReference type="ARBA" id="ARBA00009533"/>
    </source>
</evidence>
<keyword evidence="8" id="KW-1185">Reference proteome</keyword>
<evidence type="ECO:0000313" key="7">
    <source>
        <dbReference type="EMBL" id="GAA5528801.1"/>
    </source>
</evidence>
<dbReference type="InterPro" id="IPR015424">
    <property type="entry name" value="PyrdxlP-dep_Trfase"/>
</dbReference>
<dbReference type="PANTHER" id="PTHR11999">
    <property type="entry name" value="GROUP II PYRIDOXAL-5-PHOSPHATE DECARBOXYLASE"/>
    <property type="match status" value="1"/>
</dbReference>
<name>A0ABP9X1U6_9CHLR</name>
<evidence type="ECO:0008006" key="9">
    <source>
        <dbReference type="Google" id="ProtNLM"/>
    </source>
</evidence>
<dbReference type="InterPro" id="IPR010977">
    <property type="entry name" value="Aromatic_deC"/>
</dbReference>
<dbReference type="EMBL" id="BAABRU010000008">
    <property type="protein sequence ID" value="GAA5528801.1"/>
    <property type="molecule type" value="Genomic_DNA"/>
</dbReference>
<proteinExistence type="inferred from homology"/>
<dbReference type="InterPro" id="IPR002129">
    <property type="entry name" value="PyrdxlP-dep_de-COase"/>
</dbReference>
<dbReference type="InterPro" id="IPR015422">
    <property type="entry name" value="PyrdxlP-dep_Trfase_small"/>
</dbReference>
<dbReference type="PRINTS" id="PR00800">
    <property type="entry name" value="YHDCRBOXLASE"/>
</dbReference>
<reference evidence="7 8" key="1">
    <citation type="submission" date="2024-02" db="EMBL/GenBank/DDBJ databases">
        <title>Herpetosiphon gulosus NBRC 112829.</title>
        <authorList>
            <person name="Ichikawa N."/>
            <person name="Katano-Makiyama Y."/>
            <person name="Hidaka K."/>
        </authorList>
    </citation>
    <scope>NUCLEOTIDE SEQUENCE [LARGE SCALE GENOMIC DNA]</scope>
    <source>
        <strain evidence="7 8">NBRC 112829</strain>
    </source>
</reference>
<comment type="similarity">
    <text evidence="2 6">Belongs to the group II decarboxylase family.</text>
</comment>
<dbReference type="Gene3D" id="3.90.1150.10">
    <property type="entry name" value="Aspartate Aminotransferase, domain 1"/>
    <property type="match status" value="1"/>
</dbReference>
<evidence type="ECO:0000256" key="3">
    <source>
        <dbReference type="ARBA" id="ARBA00022793"/>
    </source>
</evidence>
<evidence type="ECO:0000256" key="4">
    <source>
        <dbReference type="ARBA" id="ARBA00022898"/>
    </source>
</evidence>
<organism evidence="7 8">
    <name type="scientific">Herpetosiphon gulosus</name>
    <dbReference type="NCBI Taxonomy" id="1973496"/>
    <lineage>
        <taxon>Bacteria</taxon>
        <taxon>Bacillati</taxon>
        <taxon>Chloroflexota</taxon>
        <taxon>Chloroflexia</taxon>
        <taxon>Herpetosiphonales</taxon>
        <taxon>Herpetosiphonaceae</taxon>
        <taxon>Herpetosiphon</taxon>
    </lineage>
</organism>
<accession>A0ABP9X1U6</accession>
<dbReference type="RefSeq" id="WP_345722416.1">
    <property type="nucleotide sequence ID" value="NZ_BAABRU010000008.1"/>
</dbReference>
<keyword evidence="5 6" id="KW-0456">Lyase</keyword>
<gene>
    <name evidence="7" type="ORF">Hgul01_02603</name>
</gene>
<dbReference type="Gene3D" id="3.40.640.10">
    <property type="entry name" value="Type I PLP-dependent aspartate aminotransferase-like (Major domain)"/>
    <property type="match status" value="1"/>
</dbReference>
<keyword evidence="3" id="KW-0210">Decarboxylase</keyword>
<evidence type="ECO:0000256" key="5">
    <source>
        <dbReference type="ARBA" id="ARBA00023239"/>
    </source>
</evidence>
<comment type="caution">
    <text evidence="7">The sequence shown here is derived from an EMBL/GenBank/DDBJ whole genome shotgun (WGS) entry which is preliminary data.</text>
</comment>
<dbReference type="SUPFAM" id="SSF53383">
    <property type="entry name" value="PLP-dependent transferases"/>
    <property type="match status" value="1"/>
</dbReference>
<evidence type="ECO:0000256" key="6">
    <source>
        <dbReference type="RuleBase" id="RU000382"/>
    </source>
</evidence>
<evidence type="ECO:0000313" key="8">
    <source>
        <dbReference type="Proteomes" id="UP001428290"/>
    </source>
</evidence>
<dbReference type="Pfam" id="PF00282">
    <property type="entry name" value="Pyridoxal_deC"/>
    <property type="match status" value="1"/>
</dbReference>
<dbReference type="Proteomes" id="UP001428290">
    <property type="component" value="Unassembled WGS sequence"/>
</dbReference>
<evidence type="ECO:0000256" key="1">
    <source>
        <dbReference type="ARBA" id="ARBA00001933"/>
    </source>
</evidence>
<protein>
    <recommendedName>
        <fullName evidence="9">Aspartate aminotransferase family protein</fullName>
    </recommendedName>
</protein>
<sequence length="466" mass="50623">MHPVLAHDAAQIDHILAQTLATAKQFLHDLPQRPVGVASQIDQPDQLPTNGLGAEQTLEHFLARYSDTLTGSTGPRYWGFVTGGATPAALAGDWLVSAFDQNPSGTTETAAIRVENEAISMLRELFGLPTSFSGAFVSGATMANFVGLAIGRQWAAQQLNHDVARMGLSGLAPIPVLSGAPHSSIYKAMSMLGMGRQQLQTITLQSEREAVDITALRQALQALPANQPAIVVANAGTVNSVDFDDLMAIAELKQEFNFWLHVDAAFGGFAACSPRFAHLVRGLEHADSLTIDAHKWLNVPYDSAMQFTRHSALQVEVFHNSAAYLSPIGENPGFFHRTPENSRRWRALPAWFTLMAYGSAGYQEMVERDCDLAQLLASYISDSPLFRLVAPVRMNVVCFSLVGNPDSTTIQAYLDAVRATGAVFMTATVYAGQPAIRAAFSNWRTTAADVELAWQAIEWVAREHRT</sequence>
<dbReference type="InterPro" id="IPR015421">
    <property type="entry name" value="PyrdxlP-dep_Trfase_major"/>
</dbReference>
<comment type="cofactor">
    <cofactor evidence="1 6">
        <name>pyridoxal 5'-phosphate</name>
        <dbReference type="ChEBI" id="CHEBI:597326"/>
    </cofactor>
</comment>
<dbReference type="PANTHER" id="PTHR11999:SF70">
    <property type="entry name" value="MIP05841P"/>
    <property type="match status" value="1"/>
</dbReference>
<keyword evidence="4 6" id="KW-0663">Pyridoxal phosphate</keyword>